<evidence type="ECO:0000313" key="4">
    <source>
        <dbReference type="EMBL" id="KAI1853805.1"/>
    </source>
</evidence>
<evidence type="ECO:0000256" key="1">
    <source>
        <dbReference type="SAM" id="MobiDB-lite"/>
    </source>
</evidence>
<feature type="compositionally biased region" description="Low complexity" evidence="1">
    <location>
        <begin position="127"/>
        <end position="136"/>
    </location>
</feature>
<dbReference type="Proteomes" id="UP000829685">
    <property type="component" value="Unassembled WGS sequence"/>
</dbReference>
<evidence type="ECO:0000256" key="2">
    <source>
        <dbReference type="SAM" id="Phobius"/>
    </source>
</evidence>
<dbReference type="InterPro" id="IPR025676">
    <property type="entry name" value="Clr5_dom"/>
</dbReference>
<keyword evidence="2" id="KW-0472">Membrane</keyword>
<sequence>MANSNSNPPPPGGGTWATPHDWATYRETIAALYEGQNMTLKKIMEIMEREHNFFATERMYKSRLKQWGLRKNYRYEEVNEIIRQQSSRVTATKPPASAVVVGARVRKGDGKRSRPFRRQPEAIIVHSGSSSGLSPSERTTMQRLTPSPTALSCRVPTPPNEPALSMLFPLTPPADLRYPEEAGYHIQNYFAAAFGQGMWTLEDPEWLTSNRHVVDWFNRIALARGTLSGGHTKQGFKLLQRCFDEYRDMLVTQDPRLMIYTCVAIILLVSYPEVINMLLKYIANLARIIHGPSHPLHQFWSQLQHMGLIKLLENARTLFECQVAEFGRYLAEDNPFMQSITVFSTRYLAIARLIDSDTAERQLRKLPRDGDNGRLSMALGQIQAAGGKYAEARKTILDLLDSPIDRVRTKAGAYDTLFLISRMEGKEDLVRDASAKRITFCLETFGPKNEWTIDAASDYETFLRELGDTAAADRVFSDFGIQMDKLTEGVKELEIK</sequence>
<organism evidence="4 5">
    <name type="scientific">Neoarthrinium moseri</name>
    <dbReference type="NCBI Taxonomy" id="1658444"/>
    <lineage>
        <taxon>Eukaryota</taxon>
        <taxon>Fungi</taxon>
        <taxon>Dikarya</taxon>
        <taxon>Ascomycota</taxon>
        <taxon>Pezizomycotina</taxon>
        <taxon>Sordariomycetes</taxon>
        <taxon>Xylariomycetidae</taxon>
        <taxon>Amphisphaeriales</taxon>
        <taxon>Apiosporaceae</taxon>
        <taxon>Neoarthrinium</taxon>
    </lineage>
</organism>
<feature type="compositionally biased region" description="Polar residues" evidence="1">
    <location>
        <begin position="137"/>
        <end position="150"/>
    </location>
</feature>
<reference evidence="4" key="1">
    <citation type="submission" date="2021-03" db="EMBL/GenBank/DDBJ databases">
        <title>Revisited historic fungal species revealed as producer of novel bioactive compounds through whole genome sequencing and comparative genomics.</title>
        <authorList>
            <person name="Vignolle G.A."/>
            <person name="Hochenegger N."/>
            <person name="Mach R.L."/>
            <person name="Mach-Aigner A.R."/>
            <person name="Javad Rahimi M."/>
            <person name="Salim K.A."/>
            <person name="Chan C.M."/>
            <person name="Lim L.B.L."/>
            <person name="Cai F."/>
            <person name="Druzhinina I.S."/>
            <person name="U'Ren J.M."/>
            <person name="Derntl C."/>
        </authorList>
    </citation>
    <scope>NUCLEOTIDE SEQUENCE</scope>
    <source>
        <strain evidence="4">TUCIM 5799</strain>
    </source>
</reference>
<dbReference type="PANTHER" id="PTHR38788:SF3">
    <property type="entry name" value="CLR5 DOMAIN-CONTAINING PROTEIN"/>
    <property type="match status" value="1"/>
</dbReference>
<comment type="caution">
    <text evidence="4">The sequence shown here is derived from an EMBL/GenBank/DDBJ whole genome shotgun (WGS) entry which is preliminary data.</text>
</comment>
<dbReference type="PANTHER" id="PTHR38788">
    <property type="entry name" value="CLR5 DOMAIN-CONTAINING PROTEIN"/>
    <property type="match status" value="1"/>
</dbReference>
<dbReference type="Pfam" id="PF14420">
    <property type="entry name" value="Clr5"/>
    <property type="match status" value="1"/>
</dbReference>
<proteinExistence type="predicted"/>
<keyword evidence="5" id="KW-1185">Reference proteome</keyword>
<gene>
    <name evidence="4" type="ORF">JX265_012636</name>
</gene>
<evidence type="ECO:0000259" key="3">
    <source>
        <dbReference type="Pfam" id="PF14420"/>
    </source>
</evidence>
<feature type="transmembrane region" description="Helical" evidence="2">
    <location>
        <begin position="257"/>
        <end position="279"/>
    </location>
</feature>
<keyword evidence="2" id="KW-0812">Transmembrane</keyword>
<feature type="domain" description="Clr5" evidence="3">
    <location>
        <begin position="19"/>
        <end position="71"/>
    </location>
</feature>
<dbReference type="AlphaFoldDB" id="A0A9P9W9R2"/>
<name>A0A9P9W9R2_9PEZI</name>
<evidence type="ECO:0000313" key="5">
    <source>
        <dbReference type="Proteomes" id="UP000829685"/>
    </source>
</evidence>
<dbReference type="EMBL" id="JAFIMR010000056">
    <property type="protein sequence ID" value="KAI1853805.1"/>
    <property type="molecule type" value="Genomic_DNA"/>
</dbReference>
<feature type="region of interest" description="Disordered" evidence="1">
    <location>
        <begin position="127"/>
        <end position="151"/>
    </location>
</feature>
<protein>
    <recommendedName>
        <fullName evidence="3">Clr5 domain-containing protein</fullName>
    </recommendedName>
</protein>
<accession>A0A9P9W9R2</accession>
<keyword evidence="2" id="KW-1133">Transmembrane helix</keyword>
<dbReference type="OrthoDB" id="5308957at2759"/>